<organism evidence="2 3">
    <name type="scientific">Paenibacillus gansuensis</name>
    <dbReference type="NCBI Taxonomy" id="306542"/>
    <lineage>
        <taxon>Bacteria</taxon>
        <taxon>Bacillati</taxon>
        <taxon>Bacillota</taxon>
        <taxon>Bacilli</taxon>
        <taxon>Bacillales</taxon>
        <taxon>Paenibacillaceae</taxon>
        <taxon>Paenibacillus</taxon>
    </lineage>
</organism>
<evidence type="ECO:0000313" key="3">
    <source>
        <dbReference type="Proteomes" id="UP001597541"/>
    </source>
</evidence>
<keyword evidence="1" id="KW-0732">Signal</keyword>
<dbReference type="RefSeq" id="WP_377607194.1">
    <property type="nucleotide sequence ID" value="NZ_JBHUME010000019.1"/>
</dbReference>
<dbReference type="Proteomes" id="UP001597541">
    <property type="component" value="Unassembled WGS sequence"/>
</dbReference>
<feature type="signal peptide" evidence="1">
    <location>
        <begin position="1"/>
        <end position="19"/>
    </location>
</feature>
<evidence type="ECO:0000256" key="1">
    <source>
        <dbReference type="SAM" id="SignalP"/>
    </source>
</evidence>
<proteinExistence type="predicted"/>
<dbReference type="PROSITE" id="PS51257">
    <property type="entry name" value="PROKAR_LIPOPROTEIN"/>
    <property type="match status" value="1"/>
</dbReference>
<sequence>MKRLFSGMATTVLMAGLLAGCGGGNGNEANGNGNAANGNGAKGSNEPATETAKEVKLEFWTISLQPKFNDYFNNLFAAYQKDHPNVKIDWKDYPYDGLQSQLLTSIAGGSAPDVVNLNTELANQMGSKGALVDMNQEITPETKAAYFDGIYKSTEIDGKAYGLPWYTSSQVLFINKAIAEKAGLDVSNPPKTREDLLTWARQVKEKTGIAGYAQQVNSNLLAVDGVPLLSEDKKKAGFNTDAGYQAIENQRKLYEDGIIPKEDANFDKQVTYFASQQVAFELSGSTFINRLQTAAPDVYKQTMAVPMPLGKAGSRFSNTMNIAVPAKSDNVKEAVEFAAFLTNAQNQLEFAKVANTLPSTKDSIKDPFFSQDDGTLEAQAKIASSQGLENASDFLLGVEKAGDINTTIVKHLQNIFLNKADVKAEMDAAAKEVEGLLQ</sequence>
<evidence type="ECO:0000313" key="2">
    <source>
        <dbReference type="EMBL" id="MFD2615371.1"/>
    </source>
</evidence>
<dbReference type="EMBL" id="JBHUME010000019">
    <property type="protein sequence ID" value="MFD2615371.1"/>
    <property type="molecule type" value="Genomic_DNA"/>
</dbReference>
<accession>A0ABW5PJF4</accession>
<dbReference type="CDD" id="cd13585">
    <property type="entry name" value="PBP2_TMBP_like"/>
    <property type="match status" value="1"/>
</dbReference>
<dbReference type="PANTHER" id="PTHR43649">
    <property type="entry name" value="ARABINOSE-BINDING PROTEIN-RELATED"/>
    <property type="match status" value="1"/>
</dbReference>
<dbReference type="InterPro" id="IPR050490">
    <property type="entry name" value="Bact_solute-bd_prot1"/>
</dbReference>
<keyword evidence="3" id="KW-1185">Reference proteome</keyword>
<dbReference type="PANTHER" id="PTHR43649:SF12">
    <property type="entry name" value="DIACETYLCHITOBIOSE BINDING PROTEIN DASA"/>
    <property type="match status" value="1"/>
</dbReference>
<dbReference type="SUPFAM" id="SSF53850">
    <property type="entry name" value="Periplasmic binding protein-like II"/>
    <property type="match status" value="1"/>
</dbReference>
<protein>
    <submittedName>
        <fullName evidence="2">ABC transporter substrate-binding protein</fullName>
    </submittedName>
</protein>
<dbReference type="InterPro" id="IPR006059">
    <property type="entry name" value="SBP"/>
</dbReference>
<comment type="caution">
    <text evidence="2">The sequence shown here is derived from an EMBL/GenBank/DDBJ whole genome shotgun (WGS) entry which is preliminary data.</text>
</comment>
<dbReference type="Gene3D" id="3.40.190.10">
    <property type="entry name" value="Periplasmic binding protein-like II"/>
    <property type="match status" value="1"/>
</dbReference>
<reference evidence="3" key="1">
    <citation type="journal article" date="2019" name="Int. J. Syst. Evol. Microbiol.">
        <title>The Global Catalogue of Microorganisms (GCM) 10K type strain sequencing project: providing services to taxonomists for standard genome sequencing and annotation.</title>
        <authorList>
            <consortium name="The Broad Institute Genomics Platform"/>
            <consortium name="The Broad Institute Genome Sequencing Center for Infectious Disease"/>
            <person name="Wu L."/>
            <person name="Ma J."/>
        </authorList>
    </citation>
    <scope>NUCLEOTIDE SEQUENCE [LARGE SCALE GENOMIC DNA]</scope>
    <source>
        <strain evidence="3">KCTC 3950</strain>
    </source>
</reference>
<gene>
    <name evidence="2" type="ORF">ACFSUF_23490</name>
</gene>
<feature type="chain" id="PRO_5045183267" evidence="1">
    <location>
        <begin position="20"/>
        <end position="438"/>
    </location>
</feature>
<name>A0ABW5PJF4_9BACL</name>
<dbReference type="Pfam" id="PF13416">
    <property type="entry name" value="SBP_bac_8"/>
    <property type="match status" value="1"/>
</dbReference>